<dbReference type="InterPro" id="IPR018640">
    <property type="entry name" value="DUF2063"/>
</dbReference>
<dbReference type="Gene3D" id="1.10.150.690">
    <property type="entry name" value="DUF2063"/>
    <property type="match status" value="1"/>
</dbReference>
<dbReference type="RefSeq" id="WP_169126485.1">
    <property type="nucleotide sequence ID" value="NZ_CAWPLS010000022.1"/>
</dbReference>
<gene>
    <name evidence="2" type="ORF">U5817_04215</name>
</gene>
<dbReference type="Proteomes" id="UP001626593">
    <property type="component" value="Chromosome"/>
</dbReference>
<keyword evidence="3" id="KW-1185">Reference proteome</keyword>
<dbReference type="GO" id="GO:0003677">
    <property type="term" value="F:DNA binding"/>
    <property type="evidence" value="ECO:0007669"/>
    <property type="project" value="UniProtKB-KW"/>
</dbReference>
<feature type="domain" description="Putative DNA-binding" evidence="1">
    <location>
        <begin position="3"/>
        <end position="94"/>
    </location>
</feature>
<protein>
    <submittedName>
        <fullName evidence="2">DNA-binding domain-containing protein</fullName>
    </submittedName>
</protein>
<evidence type="ECO:0000313" key="3">
    <source>
        <dbReference type="Proteomes" id="UP001626593"/>
    </source>
</evidence>
<dbReference type="InterPro" id="IPR044922">
    <property type="entry name" value="DUF2063_N_sf"/>
</dbReference>
<organism evidence="2 3">
    <name type="scientific">Aromatoleum evansii</name>
    <name type="common">Azoarcus evansii</name>
    <dbReference type="NCBI Taxonomy" id="59406"/>
    <lineage>
        <taxon>Bacteria</taxon>
        <taxon>Pseudomonadati</taxon>
        <taxon>Pseudomonadota</taxon>
        <taxon>Betaproteobacteria</taxon>
        <taxon>Rhodocyclales</taxon>
        <taxon>Rhodocyclaceae</taxon>
        <taxon>Aromatoleum</taxon>
    </lineage>
</organism>
<evidence type="ECO:0000259" key="1">
    <source>
        <dbReference type="Pfam" id="PF09836"/>
    </source>
</evidence>
<keyword evidence="2" id="KW-0238">DNA-binding</keyword>
<sequence>MNTQADFAAALLDPAHPCPAGLVAWNGSDPASRFAVYRNNVVVSLVDALADTFPVTLATVGDAFFRAMAREFVFAHPPRSPLLSFHGRGFADFVAAFAPAACVPWLADLARLEMLRVEAYHAADAEPLPAAAIAALLADPGRLPGLRLRCHPSAAILRSSWAVHSLWEAHQDDRDPSAVDPCRPEAVLIVRSGFEVATVGLPHAGAAFIAALKRGEHLAAAAQAGQSVDGGFDLALAFATLLHRQMIVAIDSGPGGQDNELHT</sequence>
<accession>A0ABZ1AN28</accession>
<proteinExistence type="predicted"/>
<dbReference type="EMBL" id="CP141259">
    <property type="protein sequence ID" value="WRL47268.1"/>
    <property type="molecule type" value="Genomic_DNA"/>
</dbReference>
<dbReference type="Pfam" id="PF09836">
    <property type="entry name" value="DUF2063"/>
    <property type="match status" value="1"/>
</dbReference>
<reference evidence="2 3" key="1">
    <citation type="submission" date="2023-12" db="EMBL/GenBank/DDBJ databases">
        <title>A. evansii MAY27, complete genome.</title>
        <authorList>
            <person name="Wang Y."/>
        </authorList>
    </citation>
    <scope>NUCLEOTIDE SEQUENCE [LARGE SCALE GENOMIC DNA]</scope>
    <source>
        <strain evidence="2 3">MAY27</strain>
    </source>
</reference>
<evidence type="ECO:0000313" key="2">
    <source>
        <dbReference type="EMBL" id="WRL47268.1"/>
    </source>
</evidence>
<name>A0ABZ1AN28_AROEV</name>